<comment type="caution">
    <text evidence="1">The sequence shown here is derived from an EMBL/GenBank/DDBJ whole genome shotgun (WGS) entry which is preliminary data.</text>
</comment>
<protein>
    <submittedName>
        <fullName evidence="1">Uncharacterized protein</fullName>
    </submittedName>
</protein>
<dbReference type="AlphaFoldDB" id="A0A936YPX5"/>
<sequence length="140" mass="16200">MMQVVDTFILVADDTKALQSRRPPDRPDAPTLAKLQYDLLTAEPYRYNLMDFLFEIHCRKQRLGDDERQEIRDEFYARGHACMRASPLTKTYGFGAHYDQQGRIAIYPMESDHYRKLASQPGLKVEKAMRNSRQSALATA</sequence>
<gene>
    <name evidence="1" type="ORF">JJB09_11540</name>
</gene>
<evidence type="ECO:0000313" key="1">
    <source>
        <dbReference type="EMBL" id="MBL0372662.1"/>
    </source>
</evidence>
<dbReference type="Proteomes" id="UP000633219">
    <property type="component" value="Unassembled WGS sequence"/>
</dbReference>
<reference evidence="1" key="1">
    <citation type="submission" date="2021-01" db="EMBL/GenBank/DDBJ databases">
        <title>Rhizobium sp. strain KVB221 16S ribosomal RNA gene Genome sequencing and assembly.</title>
        <authorList>
            <person name="Kang M."/>
        </authorList>
    </citation>
    <scope>NUCLEOTIDE SEQUENCE</scope>
    <source>
        <strain evidence="1">KVB221</strain>
    </source>
</reference>
<dbReference type="InterPro" id="IPR046155">
    <property type="entry name" value="DUF6157"/>
</dbReference>
<keyword evidence="2" id="KW-1185">Reference proteome</keyword>
<name>A0A936YPX5_9HYPH</name>
<evidence type="ECO:0000313" key="2">
    <source>
        <dbReference type="Proteomes" id="UP000633219"/>
    </source>
</evidence>
<proteinExistence type="predicted"/>
<dbReference type="RefSeq" id="WP_201657749.1">
    <property type="nucleotide sequence ID" value="NZ_JAEQNC010000005.1"/>
</dbReference>
<organism evidence="1 2">
    <name type="scientific">Rhizobium setariae</name>
    <dbReference type="NCBI Taxonomy" id="2801340"/>
    <lineage>
        <taxon>Bacteria</taxon>
        <taxon>Pseudomonadati</taxon>
        <taxon>Pseudomonadota</taxon>
        <taxon>Alphaproteobacteria</taxon>
        <taxon>Hyphomicrobiales</taxon>
        <taxon>Rhizobiaceae</taxon>
        <taxon>Rhizobium/Agrobacterium group</taxon>
        <taxon>Rhizobium</taxon>
    </lineage>
</organism>
<dbReference type="Pfam" id="PF19654">
    <property type="entry name" value="DUF6157"/>
    <property type="match status" value="1"/>
</dbReference>
<accession>A0A936YPX5</accession>
<dbReference type="EMBL" id="JAEQNC010000005">
    <property type="protein sequence ID" value="MBL0372662.1"/>
    <property type="molecule type" value="Genomic_DNA"/>
</dbReference>